<dbReference type="SUPFAM" id="SSF56925">
    <property type="entry name" value="OMPA-like"/>
    <property type="match status" value="1"/>
</dbReference>
<keyword evidence="4" id="KW-1185">Reference proteome</keyword>
<evidence type="ECO:0008006" key="5">
    <source>
        <dbReference type="Google" id="ProtNLM"/>
    </source>
</evidence>
<dbReference type="GO" id="GO:0019867">
    <property type="term" value="C:outer membrane"/>
    <property type="evidence" value="ECO:0007669"/>
    <property type="project" value="InterPro"/>
</dbReference>
<dbReference type="Pfam" id="PF03922">
    <property type="entry name" value="OmpW"/>
    <property type="match status" value="1"/>
</dbReference>
<dbReference type="EMBL" id="LLZS01000009">
    <property type="protein sequence ID" value="KUR70654.1"/>
    <property type="molecule type" value="Genomic_DNA"/>
</dbReference>
<dbReference type="Gene3D" id="2.40.160.20">
    <property type="match status" value="1"/>
</dbReference>
<sequence>MKTFHLAAIGATLASAALVAAPAHAGSTEGKWQIKVLGSAVLPDGKISRVDKDLIGLPAGSQTKANNNGVPTLAVEYFFTPNISAETICCTSSHHVTGAGPLAGAAIVDHAVLIPATLTLKYHLPLAGGIKPYIGAGPALYLWLGERPGAAAAGLGAARVRLSNEVGAAVQGGVDIALGKSGYGLSLDAKKYWVNTTAHFTTAGGVEALTTRHKINAWILSAGVSYRF</sequence>
<gene>
    <name evidence="3" type="ORF">AQZ52_16960</name>
</gene>
<dbReference type="InterPro" id="IPR011250">
    <property type="entry name" value="OMP/PagP_B-barrel"/>
</dbReference>
<feature type="chain" id="PRO_5007174800" description="OmpW family protein" evidence="2">
    <location>
        <begin position="26"/>
        <end position="228"/>
    </location>
</feature>
<dbReference type="GO" id="GO:0055085">
    <property type="term" value="P:transmembrane transport"/>
    <property type="evidence" value="ECO:0007669"/>
    <property type="project" value="TreeGrafter"/>
</dbReference>
<keyword evidence="2" id="KW-0732">Signal</keyword>
<protein>
    <recommendedName>
        <fullName evidence="5">OmpW family protein</fullName>
    </recommendedName>
</protein>
<dbReference type="Proteomes" id="UP000058012">
    <property type="component" value="Unassembled WGS sequence"/>
</dbReference>
<dbReference type="AlphaFoldDB" id="A0A124JTY1"/>
<feature type="signal peptide" evidence="2">
    <location>
        <begin position="1"/>
        <end position="25"/>
    </location>
</feature>
<dbReference type="OrthoDB" id="9807574at2"/>
<proteinExistence type="inferred from homology"/>
<dbReference type="InterPro" id="IPR005618">
    <property type="entry name" value="OMPW"/>
</dbReference>
<dbReference type="STRING" id="1117702.AQZ52_16960"/>
<comment type="caution">
    <text evidence="3">The sequence shown here is derived from an EMBL/GenBank/DDBJ whole genome shotgun (WGS) entry which is preliminary data.</text>
</comment>
<evidence type="ECO:0000256" key="1">
    <source>
        <dbReference type="ARBA" id="ARBA00009330"/>
    </source>
</evidence>
<evidence type="ECO:0000313" key="3">
    <source>
        <dbReference type="EMBL" id="KUR70654.1"/>
    </source>
</evidence>
<dbReference type="RefSeq" id="WP_067914181.1">
    <property type="nucleotide sequence ID" value="NZ_KQ954246.1"/>
</dbReference>
<comment type="similarity">
    <text evidence="1">Belongs to the OmpW/AlkL family.</text>
</comment>
<accession>A0A124JTY1</accession>
<dbReference type="PANTHER" id="PTHR36920">
    <property type="match status" value="1"/>
</dbReference>
<reference evidence="3 4" key="1">
    <citation type="submission" date="2015-10" db="EMBL/GenBank/DDBJ databases">
        <title>Draft genome sequence of Novosphingobium fuchskuhlense DSM 25065 isolated from a surface water sample of the southwest basin of Lake Grosse Fuchskuhle.</title>
        <authorList>
            <person name="Ruckert C."/>
            <person name="Winkler A."/>
            <person name="Glaeser J."/>
            <person name="Grossart H.-P."/>
            <person name="Kalinowski J."/>
            <person name="Glaeser S."/>
        </authorList>
    </citation>
    <scope>NUCLEOTIDE SEQUENCE [LARGE SCALE GENOMIC DNA]</scope>
    <source>
        <strain evidence="3 4">FNE08-7</strain>
    </source>
</reference>
<dbReference type="PANTHER" id="PTHR36920:SF1">
    <property type="entry name" value="OUTER MEMBRANE PROTEIN W"/>
    <property type="match status" value="1"/>
</dbReference>
<evidence type="ECO:0000313" key="4">
    <source>
        <dbReference type="Proteomes" id="UP000058012"/>
    </source>
</evidence>
<organism evidence="3 4">
    <name type="scientific">Novosphingobium fuchskuhlense</name>
    <dbReference type="NCBI Taxonomy" id="1117702"/>
    <lineage>
        <taxon>Bacteria</taxon>
        <taxon>Pseudomonadati</taxon>
        <taxon>Pseudomonadota</taxon>
        <taxon>Alphaproteobacteria</taxon>
        <taxon>Sphingomonadales</taxon>
        <taxon>Sphingomonadaceae</taxon>
        <taxon>Novosphingobium</taxon>
    </lineage>
</organism>
<name>A0A124JTY1_9SPHN</name>
<evidence type="ECO:0000256" key="2">
    <source>
        <dbReference type="SAM" id="SignalP"/>
    </source>
</evidence>